<dbReference type="EMBL" id="JAFBMS010000223">
    <property type="protein sequence ID" value="KAG9333042.1"/>
    <property type="molecule type" value="Genomic_DNA"/>
</dbReference>
<keyword evidence="4" id="KW-1185">Reference proteome</keyword>
<dbReference type="PROSITE" id="PS51029">
    <property type="entry name" value="MADF"/>
    <property type="match status" value="1"/>
</dbReference>
<dbReference type="AlphaFoldDB" id="A0A8T2N5U9"/>
<reference evidence="3" key="1">
    <citation type="thesis" date="2021" institute="BYU ScholarsArchive" country="Provo, UT, USA">
        <title>Applications of and Algorithms for Genome Assembly and Genomic Analyses with an Emphasis on Marine Teleosts.</title>
        <authorList>
            <person name="Pickett B.D."/>
        </authorList>
    </citation>
    <scope>NUCLEOTIDE SEQUENCE</scope>
    <source>
        <strain evidence="3">HI-2016</strain>
    </source>
</reference>
<feature type="region of interest" description="Disordered" evidence="1">
    <location>
        <begin position="283"/>
        <end position="351"/>
    </location>
</feature>
<accession>A0A8T2N5U9</accession>
<feature type="compositionally biased region" description="Pro residues" evidence="1">
    <location>
        <begin position="226"/>
        <end position="235"/>
    </location>
</feature>
<evidence type="ECO:0000259" key="2">
    <source>
        <dbReference type="PROSITE" id="PS51029"/>
    </source>
</evidence>
<proteinExistence type="predicted"/>
<name>A0A8T2N5U9_9TELE</name>
<dbReference type="PANTHER" id="PTHR21505:SF12">
    <property type="entry name" value="MADF DOMAIN-CONTAINING PROTEIN-RELATED"/>
    <property type="match status" value="1"/>
</dbReference>
<feature type="compositionally biased region" description="Low complexity" evidence="1">
    <location>
        <begin position="216"/>
        <end position="225"/>
    </location>
</feature>
<comment type="caution">
    <text evidence="3">The sequence shown here is derived from an EMBL/GenBank/DDBJ whole genome shotgun (WGS) entry which is preliminary data.</text>
</comment>
<dbReference type="PANTHER" id="PTHR21505">
    <property type="entry name" value="MADF DOMAIN-CONTAINING PROTEIN-RELATED"/>
    <property type="match status" value="1"/>
</dbReference>
<dbReference type="OrthoDB" id="8881252at2759"/>
<dbReference type="Proteomes" id="UP000824540">
    <property type="component" value="Unassembled WGS sequence"/>
</dbReference>
<feature type="region of interest" description="Disordered" evidence="1">
    <location>
        <begin position="216"/>
        <end position="235"/>
    </location>
</feature>
<evidence type="ECO:0000256" key="1">
    <source>
        <dbReference type="SAM" id="MobiDB-lite"/>
    </source>
</evidence>
<dbReference type="Pfam" id="PF10545">
    <property type="entry name" value="MADF_DNA_bdg"/>
    <property type="match status" value="1"/>
</dbReference>
<evidence type="ECO:0000313" key="4">
    <source>
        <dbReference type="Proteomes" id="UP000824540"/>
    </source>
</evidence>
<dbReference type="InterPro" id="IPR006578">
    <property type="entry name" value="MADF-dom"/>
</dbReference>
<protein>
    <recommendedName>
        <fullName evidence="2">MADF domain-containing protein</fullName>
    </recommendedName>
</protein>
<evidence type="ECO:0000313" key="3">
    <source>
        <dbReference type="EMBL" id="KAG9333042.1"/>
    </source>
</evidence>
<sequence length="351" mass="39412">MAAFMEQGVQMEFPWNRLRILELIGLYKTEDVLWNISNRDYHNKAMRQAALVRLSAKLAAPVHEVNKKLMNLRTYYSKELAKVKRSRARAAAGGGEVYRSQWPYFHDMDHFLSPHVVPRKSLAQELREENGEVEVELEGDVEREAEHAETLNCVVIDPTPPPPLPPPPAQPAPRRSSLPEIRVARRRAVETPPFYAKRHREDLLLREAVRAYKSATATATVTTAPPTTPAPTPVPPMREDTDDVFGRHVANELRLVSDLRAKQYAKLQIQNILFEAQFGLSQPPHPVSQFPNNAGPPSPDGQPSDAEFHPDPAFLHLQMPSSSSSSYAHADRGTPSLQVLKSSPRSLEQLE</sequence>
<dbReference type="SMART" id="SM00595">
    <property type="entry name" value="MADF"/>
    <property type="match status" value="1"/>
</dbReference>
<organism evidence="3 4">
    <name type="scientific">Albula glossodonta</name>
    <name type="common">roundjaw bonefish</name>
    <dbReference type="NCBI Taxonomy" id="121402"/>
    <lineage>
        <taxon>Eukaryota</taxon>
        <taxon>Metazoa</taxon>
        <taxon>Chordata</taxon>
        <taxon>Craniata</taxon>
        <taxon>Vertebrata</taxon>
        <taxon>Euteleostomi</taxon>
        <taxon>Actinopterygii</taxon>
        <taxon>Neopterygii</taxon>
        <taxon>Teleostei</taxon>
        <taxon>Albuliformes</taxon>
        <taxon>Albulidae</taxon>
        <taxon>Albula</taxon>
    </lineage>
</organism>
<feature type="domain" description="MADF" evidence="2">
    <location>
        <begin position="22"/>
        <end position="116"/>
    </location>
</feature>
<gene>
    <name evidence="3" type="ORF">JZ751_013919</name>
</gene>
<feature type="compositionally biased region" description="Polar residues" evidence="1">
    <location>
        <begin position="335"/>
        <end position="351"/>
    </location>
</feature>